<evidence type="ECO:0000256" key="1">
    <source>
        <dbReference type="SAM" id="MobiDB-lite"/>
    </source>
</evidence>
<dbReference type="AlphaFoldDB" id="A0A517QUH5"/>
<dbReference type="KEGG" id="tpol:Mal48_45410"/>
<accession>A0A517QUH5</accession>
<feature type="compositionally biased region" description="Basic and acidic residues" evidence="1">
    <location>
        <begin position="72"/>
        <end position="89"/>
    </location>
</feature>
<keyword evidence="3" id="KW-1185">Reference proteome</keyword>
<dbReference type="Proteomes" id="UP000315724">
    <property type="component" value="Chromosome"/>
</dbReference>
<name>A0A517QUH5_9PLAN</name>
<gene>
    <name evidence="2" type="ORF">Mal48_45410</name>
</gene>
<sequence>MQHSTIWRRPATAITPHCTVGTSGARKIHHYQSHPASKEVGQHLTDSGEDDADEQVVEDVAADCDAEAADPEENREQDASHKAECVAEP</sequence>
<evidence type="ECO:0000313" key="2">
    <source>
        <dbReference type="EMBL" id="QDT35265.1"/>
    </source>
</evidence>
<organism evidence="2 3">
    <name type="scientific">Thalassoglobus polymorphus</name>
    <dbReference type="NCBI Taxonomy" id="2527994"/>
    <lineage>
        <taxon>Bacteria</taxon>
        <taxon>Pseudomonadati</taxon>
        <taxon>Planctomycetota</taxon>
        <taxon>Planctomycetia</taxon>
        <taxon>Planctomycetales</taxon>
        <taxon>Planctomycetaceae</taxon>
        <taxon>Thalassoglobus</taxon>
    </lineage>
</organism>
<reference evidence="2 3" key="1">
    <citation type="submission" date="2019-02" db="EMBL/GenBank/DDBJ databases">
        <title>Deep-cultivation of Planctomycetes and their phenomic and genomic characterization uncovers novel biology.</title>
        <authorList>
            <person name="Wiegand S."/>
            <person name="Jogler M."/>
            <person name="Boedeker C."/>
            <person name="Pinto D."/>
            <person name="Vollmers J."/>
            <person name="Rivas-Marin E."/>
            <person name="Kohn T."/>
            <person name="Peeters S.H."/>
            <person name="Heuer A."/>
            <person name="Rast P."/>
            <person name="Oberbeckmann S."/>
            <person name="Bunk B."/>
            <person name="Jeske O."/>
            <person name="Meyerdierks A."/>
            <person name="Storesund J.E."/>
            <person name="Kallscheuer N."/>
            <person name="Luecker S."/>
            <person name="Lage O.M."/>
            <person name="Pohl T."/>
            <person name="Merkel B.J."/>
            <person name="Hornburger P."/>
            <person name="Mueller R.-W."/>
            <person name="Bruemmer F."/>
            <person name="Labrenz M."/>
            <person name="Spormann A.M."/>
            <person name="Op den Camp H."/>
            <person name="Overmann J."/>
            <person name="Amann R."/>
            <person name="Jetten M.S.M."/>
            <person name="Mascher T."/>
            <person name="Medema M.H."/>
            <person name="Devos D.P."/>
            <person name="Kaster A.-K."/>
            <person name="Ovreas L."/>
            <person name="Rohde M."/>
            <person name="Galperin M.Y."/>
            <person name="Jogler C."/>
        </authorList>
    </citation>
    <scope>NUCLEOTIDE SEQUENCE [LARGE SCALE GENOMIC DNA]</scope>
    <source>
        <strain evidence="2 3">Mal48</strain>
    </source>
</reference>
<dbReference type="EMBL" id="CP036267">
    <property type="protein sequence ID" value="QDT35265.1"/>
    <property type="molecule type" value="Genomic_DNA"/>
</dbReference>
<feature type="region of interest" description="Disordered" evidence="1">
    <location>
        <begin position="66"/>
        <end position="89"/>
    </location>
</feature>
<proteinExistence type="predicted"/>
<protein>
    <submittedName>
        <fullName evidence="2">Uncharacterized protein</fullName>
    </submittedName>
</protein>
<feature type="region of interest" description="Disordered" evidence="1">
    <location>
        <begin position="31"/>
        <end position="54"/>
    </location>
</feature>
<evidence type="ECO:0000313" key="3">
    <source>
        <dbReference type="Proteomes" id="UP000315724"/>
    </source>
</evidence>